<dbReference type="EMBL" id="JARKIB010000237">
    <property type="protein sequence ID" value="KAJ7720725.1"/>
    <property type="molecule type" value="Genomic_DNA"/>
</dbReference>
<gene>
    <name evidence="1" type="ORF">B0H16DRAFT_1260366</name>
</gene>
<accession>A0AAD7HIE4</accession>
<organism evidence="1 2">
    <name type="scientific">Mycena metata</name>
    <dbReference type="NCBI Taxonomy" id="1033252"/>
    <lineage>
        <taxon>Eukaryota</taxon>
        <taxon>Fungi</taxon>
        <taxon>Dikarya</taxon>
        <taxon>Basidiomycota</taxon>
        <taxon>Agaricomycotina</taxon>
        <taxon>Agaricomycetes</taxon>
        <taxon>Agaricomycetidae</taxon>
        <taxon>Agaricales</taxon>
        <taxon>Marasmiineae</taxon>
        <taxon>Mycenaceae</taxon>
        <taxon>Mycena</taxon>
    </lineage>
</organism>
<proteinExistence type="predicted"/>
<dbReference type="AlphaFoldDB" id="A0AAD7HIE4"/>
<feature type="non-terminal residue" evidence="1">
    <location>
        <position position="215"/>
    </location>
</feature>
<dbReference type="Proteomes" id="UP001215598">
    <property type="component" value="Unassembled WGS sequence"/>
</dbReference>
<sequence length="215" mass="24697">MTDYASQGKSREVNVVDLTNCRDHRAYYVALSRGKSAKGTVILQNFDEKKITSGMSGYLRQELRELEILDEITRLRHEGRLPNTVTGMYRRRLIRSYLLWKGRRENQDRVHPAMQSKDPMGDPVPEDLKYNGSVTVARKKRKGVSDGVKSVRKKRKPAVEIENSIASGMPVQCPTAIIPIGLVWDSLNYSCGYDAIITILRNIWIENRLLWTERF</sequence>
<name>A0AAD7HIE4_9AGAR</name>
<protein>
    <submittedName>
        <fullName evidence="1">Uncharacterized protein</fullName>
    </submittedName>
</protein>
<reference evidence="1" key="1">
    <citation type="submission" date="2023-03" db="EMBL/GenBank/DDBJ databases">
        <title>Massive genome expansion in bonnet fungi (Mycena s.s.) driven by repeated elements and novel gene families across ecological guilds.</title>
        <authorList>
            <consortium name="Lawrence Berkeley National Laboratory"/>
            <person name="Harder C.B."/>
            <person name="Miyauchi S."/>
            <person name="Viragh M."/>
            <person name="Kuo A."/>
            <person name="Thoen E."/>
            <person name="Andreopoulos B."/>
            <person name="Lu D."/>
            <person name="Skrede I."/>
            <person name="Drula E."/>
            <person name="Henrissat B."/>
            <person name="Morin E."/>
            <person name="Kohler A."/>
            <person name="Barry K."/>
            <person name="LaButti K."/>
            <person name="Morin E."/>
            <person name="Salamov A."/>
            <person name="Lipzen A."/>
            <person name="Mereny Z."/>
            <person name="Hegedus B."/>
            <person name="Baldrian P."/>
            <person name="Stursova M."/>
            <person name="Weitz H."/>
            <person name="Taylor A."/>
            <person name="Grigoriev I.V."/>
            <person name="Nagy L.G."/>
            <person name="Martin F."/>
            <person name="Kauserud H."/>
        </authorList>
    </citation>
    <scope>NUCLEOTIDE SEQUENCE</scope>
    <source>
        <strain evidence="1">CBHHK182m</strain>
    </source>
</reference>
<evidence type="ECO:0000313" key="1">
    <source>
        <dbReference type="EMBL" id="KAJ7720725.1"/>
    </source>
</evidence>
<keyword evidence="2" id="KW-1185">Reference proteome</keyword>
<comment type="caution">
    <text evidence="1">The sequence shown here is derived from an EMBL/GenBank/DDBJ whole genome shotgun (WGS) entry which is preliminary data.</text>
</comment>
<evidence type="ECO:0000313" key="2">
    <source>
        <dbReference type="Proteomes" id="UP001215598"/>
    </source>
</evidence>